<organism evidence="1 2">
    <name type="scientific">Mycoplasmopsis synoviae</name>
    <name type="common">Mycoplasma synoviae</name>
    <dbReference type="NCBI Taxonomy" id="2109"/>
    <lineage>
        <taxon>Bacteria</taxon>
        <taxon>Bacillati</taxon>
        <taxon>Mycoplasmatota</taxon>
        <taxon>Mycoplasmoidales</taxon>
        <taxon>Metamycoplasmataceae</taxon>
        <taxon>Mycoplasmopsis</taxon>
    </lineage>
</organism>
<proteinExistence type="predicted"/>
<name>A0A3B0PU05_MYCSY</name>
<dbReference type="Proteomes" id="UP000259328">
    <property type="component" value="Chromosome"/>
</dbReference>
<protein>
    <submittedName>
        <fullName evidence="1">Uncharacterized protein</fullName>
    </submittedName>
</protein>
<dbReference type="AlphaFoldDB" id="A0A3B0PU05"/>
<accession>A0A3B0PU05</accession>
<sequence length="100" mass="11134">MLLNFNSLDRRLNVDLSSFSPQFTGENTRTSFVVNAGSYILPFLKSGTTLAVNAPVLSYILDKMQENGATLKMSDSDFKSFYDDLKAKGAADREAVKELW</sequence>
<gene>
    <name evidence="1" type="ORF">NCTC10124_00721</name>
</gene>
<feature type="non-terminal residue" evidence="1">
    <location>
        <position position="100"/>
    </location>
</feature>
<evidence type="ECO:0000313" key="1">
    <source>
        <dbReference type="EMBL" id="SYV92993.1"/>
    </source>
</evidence>
<reference evidence="2" key="1">
    <citation type="submission" date="2018-06" db="EMBL/GenBank/DDBJ databases">
        <authorList>
            <consortium name="Pathogen Informatics"/>
        </authorList>
    </citation>
    <scope>NUCLEOTIDE SEQUENCE [LARGE SCALE GENOMIC DNA]</scope>
    <source>
        <strain evidence="2">NCTC10124</strain>
    </source>
</reference>
<evidence type="ECO:0000313" key="2">
    <source>
        <dbReference type="Proteomes" id="UP000259328"/>
    </source>
</evidence>
<dbReference type="EMBL" id="LS991953">
    <property type="protein sequence ID" value="SYV92993.1"/>
    <property type="molecule type" value="Genomic_DNA"/>
</dbReference>